<reference evidence="1" key="1">
    <citation type="submission" date="2020-05" db="EMBL/GenBank/DDBJ databases">
        <title>Mycena genomes resolve the evolution of fungal bioluminescence.</title>
        <authorList>
            <person name="Tsai I.J."/>
        </authorList>
    </citation>
    <scope>NUCLEOTIDE SEQUENCE</scope>
    <source>
        <strain evidence="1">CCC161011</strain>
    </source>
</reference>
<organism evidence="1 2">
    <name type="scientific">Mycena venus</name>
    <dbReference type="NCBI Taxonomy" id="2733690"/>
    <lineage>
        <taxon>Eukaryota</taxon>
        <taxon>Fungi</taxon>
        <taxon>Dikarya</taxon>
        <taxon>Basidiomycota</taxon>
        <taxon>Agaricomycotina</taxon>
        <taxon>Agaricomycetes</taxon>
        <taxon>Agaricomycetidae</taxon>
        <taxon>Agaricales</taxon>
        <taxon>Marasmiineae</taxon>
        <taxon>Mycenaceae</taxon>
        <taxon>Mycena</taxon>
    </lineage>
</organism>
<dbReference type="AlphaFoldDB" id="A0A8H6Z1C7"/>
<protein>
    <submittedName>
        <fullName evidence="1">Uncharacterized protein</fullName>
    </submittedName>
</protein>
<name>A0A8H6Z1C7_9AGAR</name>
<dbReference type="EMBL" id="JACAZI010000002">
    <property type="protein sequence ID" value="KAF7368644.1"/>
    <property type="molecule type" value="Genomic_DNA"/>
</dbReference>
<keyword evidence="2" id="KW-1185">Reference proteome</keyword>
<dbReference type="Proteomes" id="UP000620124">
    <property type="component" value="Unassembled WGS sequence"/>
</dbReference>
<gene>
    <name evidence="1" type="ORF">MVEN_00188600</name>
</gene>
<dbReference type="OrthoDB" id="4742101at2759"/>
<sequence length="310" mass="33471">MSKLEFLKLAEALTPASVHGWLGRCEDTYEAWLAMNPERQIEACVLITLAGLKMEESNAATWWNENCADLKELKTWQIFAQKVKERFVSPNWHMTALAAFYAIQQGSSSFSKFADSLQTTWNALAGAESFALSFTPDPLCISSQNDLLFVTMKVNTLITTMSAMWDSLIAEGIIKSPRAAAPTPVVIPAALPLMSPSLPTPTSASSGLTPLTQVEKEALRAANGCYHCQKTPQTPGWVKHQSDNCPGDAALGILPCLTLSVVASVGPAGFSSMYDGGYVPVAAVMPAYDPKEDSWEYSSGSDDNDLSCDD</sequence>
<evidence type="ECO:0000313" key="2">
    <source>
        <dbReference type="Proteomes" id="UP000620124"/>
    </source>
</evidence>
<proteinExistence type="predicted"/>
<comment type="caution">
    <text evidence="1">The sequence shown here is derived from an EMBL/GenBank/DDBJ whole genome shotgun (WGS) entry which is preliminary data.</text>
</comment>
<evidence type="ECO:0000313" key="1">
    <source>
        <dbReference type="EMBL" id="KAF7368644.1"/>
    </source>
</evidence>
<accession>A0A8H6Z1C7</accession>